<protein>
    <submittedName>
        <fullName evidence="8">Cytochrome b</fullName>
    </submittedName>
</protein>
<dbReference type="GO" id="GO:0009055">
    <property type="term" value="F:electron transfer activity"/>
    <property type="evidence" value="ECO:0007669"/>
    <property type="project" value="InterPro"/>
</dbReference>
<feature type="domain" description="Cytochrome b561 bacterial/Ni-hydrogenase" evidence="7">
    <location>
        <begin position="7"/>
        <end position="215"/>
    </location>
</feature>
<comment type="subcellular location">
    <subcellularLocation>
        <location evidence="1">Cell membrane</location>
        <topology evidence="1">Multi-pass membrane protein</topology>
    </subcellularLocation>
</comment>
<evidence type="ECO:0000256" key="4">
    <source>
        <dbReference type="ARBA" id="ARBA00022989"/>
    </source>
</evidence>
<evidence type="ECO:0000256" key="3">
    <source>
        <dbReference type="ARBA" id="ARBA00022692"/>
    </source>
</evidence>
<dbReference type="Pfam" id="PF01292">
    <property type="entry name" value="Ni_hydr_CYTB"/>
    <property type="match status" value="1"/>
</dbReference>
<dbReference type="EMBL" id="UOFT01000034">
    <property type="protein sequence ID" value="VAW93751.1"/>
    <property type="molecule type" value="Genomic_DNA"/>
</dbReference>
<evidence type="ECO:0000256" key="6">
    <source>
        <dbReference type="SAM" id="Phobius"/>
    </source>
</evidence>
<feature type="transmembrane region" description="Helical" evidence="6">
    <location>
        <begin position="12"/>
        <end position="30"/>
    </location>
</feature>
<dbReference type="SUPFAM" id="SSF81342">
    <property type="entry name" value="Transmembrane di-heme cytochromes"/>
    <property type="match status" value="1"/>
</dbReference>
<feature type="transmembrane region" description="Helical" evidence="6">
    <location>
        <begin position="181"/>
        <end position="200"/>
    </location>
</feature>
<dbReference type="GO" id="GO:0020037">
    <property type="term" value="F:heme binding"/>
    <property type="evidence" value="ECO:0007669"/>
    <property type="project" value="TreeGrafter"/>
</dbReference>
<dbReference type="InterPro" id="IPR016174">
    <property type="entry name" value="Di-haem_cyt_TM"/>
</dbReference>
<dbReference type="PANTHER" id="PTHR30485:SF2">
    <property type="entry name" value="BLL0597 PROTEIN"/>
    <property type="match status" value="1"/>
</dbReference>
<reference evidence="8" key="1">
    <citation type="submission" date="2018-06" db="EMBL/GenBank/DDBJ databases">
        <authorList>
            <person name="Zhirakovskaya E."/>
        </authorList>
    </citation>
    <scope>NUCLEOTIDE SEQUENCE</scope>
</reference>
<dbReference type="PANTHER" id="PTHR30485">
    <property type="entry name" value="NI/FE-HYDROGENASE 1 B-TYPE CYTOCHROME SUBUNIT"/>
    <property type="match status" value="1"/>
</dbReference>
<dbReference type="Gene3D" id="1.20.950.20">
    <property type="entry name" value="Transmembrane di-heme cytochromes, Chain C"/>
    <property type="match status" value="1"/>
</dbReference>
<dbReference type="InterPro" id="IPR051542">
    <property type="entry name" value="Hydrogenase_cytochrome"/>
</dbReference>
<keyword evidence="2" id="KW-1003">Cell membrane</keyword>
<feature type="transmembrane region" description="Helical" evidence="6">
    <location>
        <begin position="36"/>
        <end position="57"/>
    </location>
</feature>
<evidence type="ECO:0000313" key="8">
    <source>
        <dbReference type="EMBL" id="VAW93751.1"/>
    </source>
</evidence>
<evidence type="ECO:0000256" key="5">
    <source>
        <dbReference type="ARBA" id="ARBA00023136"/>
    </source>
</evidence>
<accession>A0A3B0ZPZ9</accession>
<gene>
    <name evidence="8" type="ORF">MNBD_GAMMA23-710</name>
</gene>
<organism evidence="8">
    <name type="scientific">hydrothermal vent metagenome</name>
    <dbReference type="NCBI Taxonomy" id="652676"/>
    <lineage>
        <taxon>unclassified sequences</taxon>
        <taxon>metagenomes</taxon>
        <taxon>ecological metagenomes</taxon>
    </lineage>
</organism>
<keyword evidence="5 6" id="KW-0472">Membrane</keyword>
<proteinExistence type="predicted"/>
<evidence type="ECO:0000256" key="1">
    <source>
        <dbReference type="ARBA" id="ARBA00004651"/>
    </source>
</evidence>
<dbReference type="AlphaFoldDB" id="A0A3B0ZPZ9"/>
<keyword evidence="4 6" id="KW-1133">Transmembrane helix</keyword>
<dbReference type="GO" id="GO:0005886">
    <property type="term" value="C:plasma membrane"/>
    <property type="evidence" value="ECO:0007669"/>
    <property type="project" value="UniProtKB-SubCell"/>
</dbReference>
<dbReference type="GO" id="GO:0022904">
    <property type="term" value="P:respiratory electron transport chain"/>
    <property type="evidence" value="ECO:0007669"/>
    <property type="project" value="InterPro"/>
</dbReference>
<evidence type="ECO:0000259" key="7">
    <source>
        <dbReference type="Pfam" id="PF01292"/>
    </source>
</evidence>
<sequence>MNNKVYVWDPLVRFFHWTLVIAFTIAYLTGEEESLLHAYSGYYILGLLAIRIVWGFFGSHYARFSQFIYPPAAVIDYIKRLFSFNQSEKPARKYIGHNPAGGWMVITLLISLLATSYSGLKVYGYEGYGPLASNATSIVSQQQGRFIKVSSSEHEEDDDNSTKGNNTNEANEEFWEEIHEFLANFTVLLIALHIGGVLLSSKKHHQNLAKSMLTGFKDP</sequence>
<evidence type="ECO:0000256" key="2">
    <source>
        <dbReference type="ARBA" id="ARBA00022475"/>
    </source>
</evidence>
<keyword evidence="3 6" id="KW-0812">Transmembrane</keyword>
<name>A0A3B0ZPZ9_9ZZZZ</name>
<dbReference type="InterPro" id="IPR011577">
    <property type="entry name" value="Cyt_b561_bac/Ni-Hgenase"/>
</dbReference>
<feature type="transmembrane region" description="Helical" evidence="6">
    <location>
        <begin position="100"/>
        <end position="120"/>
    </location>
</feature>